<evidence type="ECO:0000259" key="7">
    <source>
        <dbReference type="Pfam" id="PF05193"/>
    </source>
</evidence>
<dbReference type="Proteomes" id="UP001596364">
    <property type="component" value="Unassembled WGS sequence"/>
</dbReference>
<gene>
    <name evidence="8" type="ORF">ACFP85_07180</name>
</gene>
<evidence type="ECO:0000256" key="1">
    <source>
        <dbReference type="ARBA" id="ARBA00007261"/>
    </source>
</evidence>
<comment type="similarity">
    <text evidence="1">Belongs to the peptidase M16 family.</text>
</comment>
<feature type="domain" description="Peptidase M16 N-terminal" evidence="6">
    <location>
        <begin position="540"/>
        <end position="658"/>
    </location>
</feature>
<dbReference type="Pfam" id="PF05193">
    <property type="entry name" value="Peptidase_M16_C"/>
    <property type="match status" value="2"/>
</dbReference>
<proteinExistence type="inferred from homology"/>
<keyword evidence="4" id="KW-0862">Zinc</keyword>
<dbReference type="InterPro" id="IPR007863">
    <property type="entry name" value="Peptidase_M16_C"/>
</dbReference>
<accession>A0ABW1XMA6</accession>
<evidence type="ECO:0000313" key="8">
    <source>
        <dbReference type="EMBL" id="MFC6439925.1"/>
    </source>
</evidence>
<reference evidence="9" key="1">
    <citation type="journal article" date="2019" name="Int. J. Syst. Evol. Microbiol.">
        <title>The Global Catalogue of Microorganisms (GCM) 10K type strain sequencing project: providing services to taxonomists for standard genome sequencing and annotation.</title>
        <authorList>
            <consortium name="The Broad Institute Genomics Platform"/>
            <consortium name="The Broad Institute Genome Sequencing Center for Infectious Disease"/>
            <person name="Wu L."/>
            <person name="Ma J."/>
        </authorList>
    </citation>
    <scope>NUCLEOTIDE SEQUENCE [LARGE SCALE GENOMIC DNA]</scope>
    <source>
        <strain evidence="9">CGMCC 1.16031</strain>
    </source>
</reference>
<dbReference type="EMBL" id="JBHSUS010000001">
    <property type="protein sequence ID" value="MFC6439925.1"/>
    <property type="molecule type" value="Genomic_DNA"/>
</dbReference>
<keyword evidence="2" id="KW-0645">Protease</keyword>
<feature type="domain" description="Peptidase M16 C-terminal" evidence="7">
    <location>
        <begin position="222"/>
        <end position="398"/>
    </location>
</feature>
<dbReference type="RefSeq" id="WP_254426505.1">
    <property type="nucleotide sequence ID" value="NZ_JBHSUS010000001.1"/>
</dbReference>
<protein>
    <submittedName>
        <fullName evidence="8">M16 family metallopeptidase</fullName>
    </submittedName>
</protein>
<organism evidence="8 9">
    <name type="scientific">Pseudobowmanella zhangzhouensis</name>
    <dbReference type="NCBI Taxonomy" id="1537679"/>
    <lineage>
        <taxon>Bacteria</taxon>
        <taxon>Pseudomonadati</taxon>
        <taxon>Pseudomonadota</taxon>
        <taxon>Gammaproteobacteria</taxon>
        <taxon>Alteromonadales</taxon>
        <taxon>Alteromonadaceae</taxon>
    </lineage>
</organism>
<dbReference type="PANTHER" id="PTHR43690:SF35">
    <property type="entry name" value="NON-CATALYTIC MEMBER OF PEPTIDASE SUBFAMILY M16B-RELATED"/>
    <property type="match status" value="1"/>
</dbReference>
<evidence type="ECO:0000256" key="5">
    <source>
        <dbReference type="ARBA" id="ARBA00023049"/>
    </source>
</evidence>
<dbReference type="Gene3D" id="3.30.830.10">
    <property type="entry name" value="Metalloenzyme, LuxS/M16 peptidase-like"/>
    <property type="match status" value="4"/>
</dbReference>
<feature type="domain" description="Peptidase M16 C-terminal" evidence="7">
    <location>
        <begin position="689"/>
        <end position="864"/>
    </location>
</feature>
<dbReference type="InterPro" id="IPR011249">
    <property type="entry name" value="Metalloenz_LuxS/M16"/>
</dbReference>
<feature type="domain" description="Peptidase M16 N-terminal" evidence="6">
    <location>
        <begin position="65"/>
        <end position="179"/>
    </location>
</feature>
<evidence type="ECO:0000259" key="6">
    <source>
        <dbReference type="Pfam" id="PF00675"/>
    </source>
</evidence>
<dbReference type="InterPro" id="IPR050626">
    <property type="entry name" value="Peptidase_M16"/>
</dbReference>
<evidence type="ECO:0000256" key="4">
    <source>
        <dbReference type="ARBA" id="ARBA00022833"/>
    </source>
</evidence>
<dbReference type="InterPro" id="IPR011765">
    <property type="entry name" value="Pept_M16_N"/>
</dbReference>
<evidence type="ECO:0000313" key="9">
    <source>
        <dbReference type="Proteomes" id="UP001596364"/>
    </source>
</evidence>
<keyword evidence="9" id="KW-1185">Reference proteome</keyword>
<evidence type="ECO:0000256" key="2">
    <source>
        <dbReference type="ARBA" id="ARBA00022670"/>
    </source>
</evidence>
<name>A0ABW1XMA6_9ALTE</name>
<keyword evidence="5" id="KW-0482">Metalloprotease</keyword>
<evidence type="ECO:0000256" key="3">
    <source>
        <dbReference type="ARBA" id="ARBA00022801"/>
    </source>
</evidence>
<dbReference type="PANTHER" id="PTHR43690">
    <property type="entry name" value="NARDILYSIN"/>
    <property type="match status" value="1"/>
</dbReference>
<keyword evidence="3" id="KW-0378">Hydrolase</keyword>
<dbReference type="Pfam" id="PF00675">
    <property type="entry name" value="Peptidase_M16"/>
    <property type="match status" value="2"/>
</dbReference>
<dbReference type="SUPFAM" id="SSF63411">
    <property type="entry name" value="LuxS/MPP-like metallohydrolase"/>
    <property type="match status" value="4"/>
</dbReference>
<sequence>MRLLGVALIGLVALNGCSQDKSAQSTEIKQAALPEGVTLLETHQGQAGKLAIPYKKYQLSNGLTVVLHEDKSDPLVHVDVTYHVGSAREEVGKSGFAHFFEHMMFQGSENVGDEQHFKIVTESGGTLNGTTNTDRTNYFQTVPKNQLEKMLWLESDRMGYLLDAVTQEKFEVQRATVKNERGQRYDNRPYGLLWEKAGEAMYPAGHPYSWSTIGYVEDLDRVDVNDLKAFFLRWYGPNNATLTIGGDIDEQQTLAWVVKYFGDIPAGPEVDDAPKQPAVLTENRYLTHPDKVHMPLLWWSMPTVYARHADEPALDVLANILGGGKTSLFYKNLVKTGDAVQASVFHTCKELACEFVLYSLANPAKVPSLKQLNDTMQATFAEFEQRGVTDDDLNRTKMEIEAGKVFGLQTVRGKVSQLALMETLYHTPDLVQEDIDRYAAVTKEDVMRVYNTYIKDKPKVVLSIVPEGKEEMQAHEPSFKFERQLTDITLVKADDLELRKAISSFDRSVVPPAGANPTTQVPDFWTSELKNGITVVGAINSETPTVYLQMSLEGGALLDPKDKAGLAGMTAAMMNEATQNYSNEELANQLDLLGSSISFSSGERFTTVNVSALTRNLDKTLTLLKEKLLRPKFDEADFERLKAQTLQSIQQSMKEPGALAELAELQVLYGNEHRIGVPNGGTMTTVSAITLDDVKNFYAKYYSPAKANIVVVGDLPQDKVLPKLAFVGNWQGADYAMPTFADFPAYEGPVIHFVDKPGAAQSVVTMVKHAMPFDKLGDYYRSGLMNFPLGGAFNSRINLNLREDKGYTYGARAGFSADKERGTFSMSASVKKDNTGDTLREMVKELSDYQLHGMTDDELAFMRKAIGQRDALKYESLGQKAGFLRTLLTYDMQPADIDARNALVQTISKDELNALAAKYVDPNSMQIVIVGDKETVLPQLSEFPYPIVEVTINP</sequence>
<comment type="caution">
    <text evidence="8">The sequence shown here is derived from an EMBL/GenBank/DDBJ whole genome shotgun (WGS) entry which is preliminary data.</text>
</comment>